<evidence type="ECO:0000313" key="3">
    <source>
        <dbReference type="Proteomes" id="UP000484164"/>
    </source>
</evidence>
<sequence>MPANRNALIRYRILDQCLRNKFRRFELEDLMDACADGLYEYAGIRGGVSKRTIQLDLQMLRSDQLGYNAPIEVYDKKYYRYSDPEYSITNTPLNDTDIDKLHEVVDILRQFSGFSHFHDLSGMVQRLEDKILTHKSENAPIINLEKNIRLKGLEHLDTLYHAIQGKRQLHITYQSFKARKPDSFIFHAFLLKEFRNRWFVLGRKDKKSDNLLLALDRIESLKVSQERRLEFPDLNTANYFDDVVGVTVGKNTPTETIEFKVERKNAPYIETKPIHHSQVVLHKDDEFTYFQIQVQWNYELESVFMSHGPGLIITAPRSRFRKMRRLYRLGYQNYEGE</sequence>
<organism evidence="2 3">
    <name type="scientific">Phaeocystidibacter marisrubri</name>
    <dbReference type="NCBI Taxonomy" id="1577780"/>
    <lineage>
        <taxon>Bacteria</taxon>
        <taxon>Pseudomonadati</taxon>
        <taxon>Bacteroidota</taxon>
        <taxon>Flavobacteriia</taxon>
        <taxon>Flavobacteriales</taxon>
        <taxon>Phaeocystidibacteraceae</taxon>
        <taxon>Phaeocystidibacter</taxon>
    </lineage>
</organism>
<dbReference type="Proteomes" id="UP000484164">
    <property type="component" value="Unassembled WGS sequence"/>
</dbReference>
<evidence type="ECO:0000313" key="2">
    <source>
        <dbReference type="EMBL" id="KAB2815723.1"/>
    </source>
</evidence>
<dbReference type="PROSITE" id="PS52050">
    <property type="entry name" value="WYL"/>
    <property type="match status" value="1"/>
</dbReference>
<dbReference type="InterPro" id="IPR051534">
    <property type="entry name" value="CBASS_pafABC_assoc_protein"/>
</dbReference>
<accession>A0A6L3ZCX5</accession>
<dbReference type="PANTHER" id="PTHR34580:SF9">
    <property type="entry name" value="SLL5097 PROTEIN"/>
    <property type="match status" value="1"/>
</dbReference>
<evidence type="ECO:0000259" key="1">
    <source>
        <dbReference type="Pfam" id="PF13280"/>
    </source>
</evidence>
<dbReference type="RefSeq" id="WP_151693153.1">
    <property type="nucleotide sequence ID" value="NZ_BMGX01000001.1"/>
</dbReference>
<comment type="caution">
    <text evidence="2">The sequence shown here is derived from an EMBL/GenBank/DDBJ whole genome shotgun (WGS) entry which is preliminary data.</text>
</comment>
<dbReference type="EMBL" id="WBVQ01000002">
    <property type="protein sequence ID" value="KAB2815723.1"/>
    <property type="molecule type" value="Genomic_DNA"/>
</dbReference>
<proteinExistence type="predicted"/>
<protein>
    <submittedName>
        <fullName evidence="2">WYL domain-containing protein</fullName>
    </submittedName>
</protein>
<dbReference type="AlphaFoldDB" id="A0A6L3ZCX5"/>
<keyword evidence="3" id="KW-1185">Reference proteome</keyword>
<name>A0A6L3ZCX5_9FLAO</name>
<dbReference type="OrthoDB" id="43316at2"/>
<feature type="domain" description="WYL" evidence="1">
    <location>
        <begin position="154"/>
        <end position="223"/>
    </location>
</feature>
<dbReference type="InterPro" id="IPR026881">
    <property type="entry name" value="WYL_dom"/>
</dbReference>
<dbReference type="PANTHER" id="PTHR34580">
    <property type="match status" value="1"/>
</dbReference>
<dbReference type="Pfam" id="PF13280">
    <property type="entry name" value="WYL"/>
    <property type="match status" value="1"/>
</dbReference>
<gene>
    <name evidence="2" type="ORF">F8C82_08470</name>
</gene>
<reference evidence="2 3" key="1">
    <citation type="submission" date="2019-10" db="EMBL/GenBank/DDBJ databases">
        <title>Genome sequence of Phaeocystidibacter marisrubri JCM30614 (type strain).</title>
        <authorList>
            <person name="Bowman J.P."/>
        </authorList>
    </citation>
    <scope>NUCLEOTIDE SEQUENCE [LARGE SCALE GENOMIC DNA]</scope>
    <source>
        <strain evidence="2 3">JCM 30614</strain>
    </source>
</reference>